<dbReference type="Pfam" id="PF13472">
    <property type="entry name" value="Lipase_GDSL_2"/>
    <property type="match status" value="1"/>
</dbReference>
<keyword evidence="6" id="KW-1185">Reference proteome</keyword>
<dbReference type="Proteomes" id="UP000184330">
    <property type="component" value="Unassembled WGS sequence"/>
</dbReference>
<dbReference type="Gene3D" id="2.130.10.130">
    <property type="entry name" value="Integrin alpha, N-terminal"/>
    <property type="match status" value="2"/>
</dbReference>
<evidence type="ECO:0000259" key="4">
    <source>
        <dbReference type="Pfam" id="PF13472"/>
    </source>
</evidence>
<dbReference type="AlphaFoldDB" id="A0A1L7WBQ2"/>
<feature type="signal peptide" evidence="3">
    <location>
        <begin position="1"/>
        <end position="18"/>
    </location>
</feature>
<dbReference type="InterPro" id="IPR013830">
    <property type="entry name" value="SGNH_hydro"/>
</dbReference>
<evidence type="ECO:0000256" key="1">
    <source>
        <dbReference type="ARBA" id="ARBA00022729"/>
    </source>
</evidence>
<evidence type="ECO:0000313" key="6">
    <source>
        <dbReference type="Proteomes" id="UP000184330"/>
    </source>
</evidence>
<protein>
    <recommendedName>
        <fullName evidence="4">SGNH hydrolase-type esterase domain-containing protein</fullName>
    </recommendedName>
</protein>
<dbReference type="SUPFAM" id="SSF69318">
    <property type="entry name" value="Integrin alpha N-terminal domain"/>
    <property type="match status" value="2"/>
</dbReference>
<feature type="compositionally biased region" description="Low complexity" evidence="2">
    <location>
        <begin position="807"/>
        <end position="850"/>
    </location>
</feature>
<dbReference type="InterPro" id="IPR013517">
    <property type="entry name" value="FG-GAP"/>
</dbReference>
<reference evidence="5 6" key="1">
    <citation type="submission" date="2016-03" db="EMBL/GenBank/DDBJ databases">
        <authorList>
            <person name="Ploux O."/>
        </authorList>
    </citation>
    <scope>NUCLEOTIDE SEQUENCE [LARGE SCALE GENOMIC DNA]</scope>
    <source>
        <strain evidence="5 6">UAMH 11012</strain>
    </source>
</reference>
<dbReference type="SUPFAM" id="SSF52266">
    <property type="entry name" value="SGNH hydrolase"/>
    <property type="match status" value="1"/>
</dbReference>
<keyword evidence="1 3" id="KW-0732">Signal</keyword>
<feature type="domain" description="SGNH hydrolase-type esterase" evidence="4">
    <location>
        <begin position="32"/>
        <end position="204"/>
    </location>
</feature>
<feature type="region of interest" description="Disordered" evidence="2">
    <location>
        <begin position="802"/>
        <end position="850"/>
    </location>
</feature>
<evidence type="ECO:0000313" key="5">
    <source>
        <dbReference type="EMBL" id="CZR50217.1"/>
    </source>
</evidence>
<sequence length="875" mass="89665">MNLCLIFSSLGLLSASHSTITSNGVDLRILPLGDSITWGAGSSDGNGYRLDLQNLLSGNTVQYIGSQKSGSMTDNSNEGHPGAIISQIAQFANLSLNQLPNIVLLMAGTNDMNIPTDPATAPARLGSLIDEIVSAVPNTTVLVAQLIPAVKNSTKSNIDTFNSAIPGLVASRVSAGKKVLVIDLSQYISTSDLVDGIHPNDHGYSEMASAWYDGIQKAASTGWISPPQNVSSPIVGRGACSGSVQWNSRGLVATGVGSGDSAFTSGWTSFGQVAAGHVGTGSSQGSGVHLADINGDGFADYLWVDPTSGAVTAYLNGGIKSDGTSVWKSNGSIASGVGAGAGVVFADIDGDGYADYLWISTSGDVSAWINGKGVDSSGTYKWSSLGTIATGLGGTRDTIRFADIDGDGRADYIYVGPTGSLTAYLNYGSGTKPSWQNMGQIAAGLGFSDAPGVQLFDINNDGRADYLWVSPTGQVTAYINELGTQAKLSPNWTSAGVIATGVGAARANITFADLTGDGKADYVVVAEDTGALNVWVNNGTGGAFEAGDEVFFADINGDGKDDYLVLDPMGKTTAWFNEGEASHGSINWASQGIIATGVGKPRSQVHFADLNGDGLDDYLTVDPATGAVAMWQNGGGSDSNGVYKWSSLGTIAAGVGPGAGVRFADFDGDGKDDYLWVDVNGAASLWLNGGQGSDGNWIWNSKGKIATGVGASREDVHFADIDGDGKVDYLWVDRLSGETRMLKNGGEGGDGNWIWTFKGEIATGVGTNGAVVRFADLSGSGRSDYLNVVPWSSGVTMWENGCSDGGSSSSKTATVTPTATATGTGNSSPTTPTTTTSSAAGGTGTGKPKSGAENLHALSVTNLGFMALGVVIIMW</sequence>
<organism evidence="5 6">
    <name type="scientific">Phialocephala subalpina</name>
    <dbReference type="NCBI Taxonomy" id="576137"/>
    <lineage>
        <taxon>Eukaryota</taxon>
        <taxon>Fungi</taxon>
        <taxon>Dikarya</taxon>
        <taxon>Ascomycota</taxon>
        <taxon>Pezizomycotina</taxon>
        <taxon>Leotiomycetes</taxon>
        <taxon>Helotiales</taxon>
        <taxon>Mollisiaceae</taxon>
        <taxon>Phialocephala</taxon>
        <taxon>Phialocephala fortinii species complex</taxon>
    </lineage>
</organism>
<dbReference type="Gene3D" id="3.40.50.1110">
    <property type="entry name" value="SGNH hydrolase"/>
    <property type="match status" value="1"/>
</dbReference>
<dbReference type="GO" id="GO:0004622">
    <property type="term" value="F:phosphatidylcholine lysophospholipase activity"/>
    <property type="evidence" value="ECO:0007669"/>
    <property type="project" value="TreeGrafter"/>
</dbReference>
<dbReference type="InterPro" id="IPR051532">
    <property type="entry name" value="Ester_Hydrolysis_Enzymes"/>
</dbReference>
<evidence type="ECO:0000256" key="3">
    <source>
        <dbReference type="SAM" id="SignalP"/>
    </source>
</evidence>
<dbReference type="STRING" id="576137.A0A1L7WBQ2"/>
<dbReference type="PANTHER" id="PTHR30383:SF5">
    <property type="entry name" value="SGNH HYDROLASE-TYPE ESTERASE DOMAIN-CONTAINING PROTEIN"/>
    <property type="match status" value="1"/>
</dbReference>
<name>A0A1L7WBQ2_9HELO</name>
<dbReference type="CDD" id="cd01833">
    <property type="entry name" value="XynB_like"/>
    <property type="match status" value="1"/>
</dbReference>
<dbReference type="OrthoDB" id="3915838at2759"/>
<dbReference type="EMBL" id="FJOG01000001">
    <property type="protein sequence ID" value="CZR50217.1"/>
    <property type="molecule type" value="Genomic_DNA"/>
</dbReference>
<proteinExistence type="predicted"/>
<accession>A0A1L7WBQ2</accession>
<dbReference type="InterPro" id="IPR036514">
    <property type="entry name" value="SGNH_hydro_sf"/>
</dbReference>
<evidence type="ECO:0000256" key="2">
    <source>
        <dbReference type="SAM" id="MobiDB-lite"/>
    </source>
</evidence>
<dbReference type="Pfam" id="PF13517">
    <property type="entry name" value="FG-GAP_3"/>
    <property type="match status" value="4"/>
</dbReference>
<dbReference type="InterPro" id="IPR028994">
    <property type="entry name" value="Integrin_alpha_N"/>
</dbReference>
<gene>
    <name evidence="5" type="ORF">PAC_00089</name>
</gene>
<feature type="chain" id="PRO_5012950677" description="SGNH hydrolase-type esterase domain-containing protein" evidence="3">
    <location>
        <begin position="19"/>
        <end position="875"/>
    </location>
</feature>
<dbReference type="PANTHER" id="PTHR30383">
    <property type="entry name" value="THIOESTERASE 1/PROTEASE 1/LYSOPHOSPHOLIPASE L1"/>
    <property type="match status" value="1"/>
</dbReference>